<feature type="domain" description="HTH cro/C1-type" evidence="1">
    <location>
        <begin position="9"/>
        <end position="81"/>
    </location>
</feature>
<organism evidence="2 3">
    <name type="scientific">Pigmentiphaga aceris</name>
    <dbReference type="NCBI Taxonomy" id="1940612"/>
    <lineage>
        <taxon>Bacteria</taxon>
        <taxon>Pseudomonadati</taxon>
        <taxon>Pseudomonadota</taxon>
        <taxon>Betaproteobacteria</taxon>
        <taxon>Burkholderiales</taxon>
        <taxon>Alcaligenaceae</taxon>
        <taxon>Pigmentiphaga</taxon>
    </lineage>
</organism>
<accession>A0A5C0AUW1</accession>
<dbReference type="InterPro" id="IPR041413">
    <property type="entry name" value="MLTR_LBD"/>
</dbReference>
<dbReference type="AlphaFoldDB" id="A0A5C0AUW1"/>
<evidence type="ECO:0000313" key="2">
    <source>
        <dbReference type="EMBL" id="QEI04461.1"/>
    </source>
</evidence>
<dbReference type="Pfam" id="PF13560">
    <property type="entry name" value="HTH_31"/>
    <property type="match status" value="1"/>
</dbReference>
<reference evidence="2 3" key="1">
    <citation type="submission" date="2019-08" db="EMBL/GenBank/DDBJ databases">
        <title>Amphibian skin-associated Pigmentiphaga: genome sequence and occurrence across geography and hosts.</title>
        <authorList>
            <person name="Bletz M.C."/>
            <person name="Bunk B."/>
            <person name="Sproeer C."/>
            <person name="Biwer P."/>
            <person name="Reiter S."/>
            <person name="Rabemananjara F.C.E."/>
            <person name="Schulz S."/>
            <person name="Overmann J."/>
            <person name="Vences M."/>
        </authorList>
    </citation>
    <scope>NUCLEOTIDE SEQUENCE [LARGE SCALE GENOMIC DNA]</scope>
    <source>
        <strain evidence="2 3">Mada1488</strain>
    </source>
</reference>
<dbReference type="PANTHER" id="PTHR35010:SF2">
    <property type="entry name" value="BLL4672 PROTEIN"/>
    <property type="match status" value="1"/>
</dbReference>
<dbReference type="Gene3D" id="3.30.450.180">
    <property type="match status" value="1"/>
</dbReference>
<protein>
    <submittedName>
        <fullName evidence="2">Helix-turn-helix domain-containing protein</fullName>
    </submittedName>
</protein>
<keyword evidence="3" id="KW-1185">Reference proteome</keyword>
<dbReference type="RefSeq" id="WP_148811782.1">
    <property type="nucleotide sequence ID" value="NZ_CP043046.1"/>
</dbReference>
<dbReference type="EMBL" id="CP043046">
    <property type="protein sequence ID" value="QEI04461.1"/>
    <property type="molecule type" value="Genomic_DNA"/>
</dbReference>
<dbReference type="Proteomes" id="UP000325161">
    <property type="component" value="Chromosome"/>
</dbReference>
<dbReference type="KEGG" id="pacr:FXN63_00395"/>
<dbReference type="GO" id="GO:0003677">
    <property type="term" value="F:DNA binding"/>
    <property type="evidence" value="ECO:0007669"/>
    <property type="project" value="InterPro"/>
</dbReference>
<gene>
    <name evidence="2" type="ORF">FXN63_00395</name>
</gene>
<dbReference type="InterPro" id="IPR010982">
    <property type="entry name" value="Lambda_DNA-bd_dom_sf"/>
</dbReference>
<dbReference type="Pfam" id="PF17765">
    <property type="entry name" value="MLTR_LBD"/>
    <property type="match status" value="1"/>
</dbReference>
<name>A0A5C0AUW1_9BURK</name>
<dbReference type="Gene3D" id="1.10.260.40">
    <property type="entry name" value="lambda repressor-like DNA-binding domains"/>
    <property type="match status" value="1"/>
</dbReference>
<evidence type="ECO:0000259" key="1">
    <source>
        <dbReference type="SMART" id="SM00530"/>
    </source>
</evidence>
<dbReference type="OrthoDB" id="5346389at2"/>
<dbReference type="CDD" id="cd00093">
    <property type="entry name" value="HTH_XRE"/>
    <property type="match status" value="1"/>
</dbReference>
<sequence>MTDHTLGQFIRKHRERLLPQDVGLPALGRRRTPGLRREELAQLCGVSPTWLTWIEQGRPVTASTDMLARLTDALRLSAAERQYLFALAGRVDPAGAADNRSQHADAQAIIAHLLTPAYVLDRAWNAVAWNPAAADLFVGWLDAASTPLPNLLRYTFLCPAARHLIAPWEERARRLVAEFRNDCGRHAADPDIRDLVAELSHADPTFARFWQNYDVVPREGGRRDFLHPTKGPLRFMQTTWQAATQRDLKLVVLVAEPDA</sequence>
<dbReference type="SUPFAM" id="SSF47413">
    <property type="entry name" value="lambda repressor-like DNA-binding domains"/>
    <property type="match status" value="1"/>
</dbReference>
<evidence type="ECO:0000313" key="3">
    <source>
        <dbReference type="Proteomes" id="UP000325161"/>
    </source>
</evidence>
<dbReference type="InterPro" id="IPR001387">
    <property type="entry name" value="Cro/C1-type_HTH"/>
</dbReference>
<proteinExistence type="predicted"/>
<dbReference type="SMART" id="SM00530">
    <property type="entry name" value="HTH_XRE"/>
    <property type="match status" value="1"/>
</dbReference>
<dbReference type="PANTHER" id="PTHR35010">
    <property type="entry name" value="BLL4672 PROTEIN-RELATED"/>
    <property type="match status" value="1"/>
</dbReference>